<evidence type="ECO:0000313" key="2">
    <source>
        <dbReference type="EMBL" id="TYP74222.1"/>
    </source>
</evidence>
<dbReference type="OrthoDB" id="9180239at2"/>
<organism evidence="2 3">
    <name type="scientific">Aquimarina intermedia</name>
    <dbReference type="NCBI Taxonomy" id="350814"/>
    <lineage>
        <taxon>Bacteria</taxon>
        <taxon>Pseudomonadati</taxon>
        <taxon>Bacteroidota</taxon>
        <taxon>Flavobacteriia</taxon>
        <taxon>Flavobacteriales</taxon>
        <taxon>Flavobacteriaceae</taxon>
        <taxon>Aquimarina</taxon>
    </lineage>
</organism>
<name>A0A5S5C6W9_9FLAO</name>
<dbReference type="InterPro" id="IPR001387">
    <property type="entry name" value="Cro/C1-type_HTH"/>
</dbReference>
<sequence>MKKNEVPQDESCLSKVNIKEVVYAVDEQGNYDKTLSSGWETKNKVLNESLELIEERLKETKEALLAGTASPIAYYMELHRMDVTILASYVGFWKFKVKRHLRPKVFARLKKRTLKKYAEVFDISVSELKNPKV</sequence>
<gene>
    <name evidence="2" type="ORF">BD809_10437</name>
</gene>
<comment type="caution">
    <text evidence="2">The sequence shown here is derived from an EMBL/GenBank/DDBJ whole genome shotgun (WGS) entry which is preliminary data.</text>
</comment>
<dbReference type="PROSITE" id="PS50943">
    <property type="entry name" value="HTH_CROC1"/>
    <property type="match status" value="1"/>
</dbReference>
<reference evidence="2 3" key="1">
    <citation type="submission" date="2019-07" db="EMBL/GenBank/DDBJ databases">
        <title>Genomic Encyclopedia of Archaeal and Bacterial Type Strains, Phase II (KMG-II): from individual species to whole genera.</title>
        <authorList>
            <person name="Goeker M."/>
        </authorList>
    </citation>
    <scope>NUCLEOTIDE SEQUENCE [LARGE SCALE GENOMIC DNA]</scope>
    <source>
        <strain evidence="2 3">DSM 17527</strain>
    </source>
</reference>
<dbReference type="Proteomes" id="UP000324376">
    <property type="component" value="Unassembled WGS sequence"/>
</dbReference>
<protein>
    <recommendedName>
        <fullName evidence="1">HTH cro/C1-type domain-containing protein</fullName>
    </recommendedName>
</protein>
<evidence type="ECO:0000259" key="1">
    <source>
        <dbReference type="PROSITE" id="PS50943"/>
    </source>
</evidence>
<accession>A0A5S5C6W9</accession>
<feature type="domain" description="HTH cro/C1-type" evidence="1">
    <location>
        <begin position="113"/>
        <end position="128"/>
    </location>
</feature>
<dbReference type="RefSeq" id="WP_148782343.1">
    <property type="nucleotide sequence ID" value="NZ_VNHU01000004.1"/>
</dbReference>
<dbReference type="EMBL" id="VNHU01000004">
    <property type="protein sequence ID" value="TYP74222.1"/>
    <property type="molecule type" value="Genomic_DNA"/>
</dbReference>
<dbReference type="AlphaFoldDB" id="A0A5S5C6W9"/>
<keyword evidence="3" id="KW-1185">Reference proteome</keyword>
<evidence type="ECO:0000313" key="3">
    <source>
        <dbReference type="Proteomes" id="UP000324376"/>
    </source>
</evidence>
<proteinExistence type="predicted"/>